<evidence type="ECO:0000313" key="2">
    <source>
        <dbReference type="Proteomes" id="UP001358586"/>
    </source>
</evidence>
<proteinExistence type="predicted"/>
<organism evidence="1 2">
    <name type="scientific">Gossypium arboreum</name>
    <name type="common">Tree cotton</name>
    <name type="synonym">Gossypium nanking</name>
    <dbReference type="NCBI Taxonomy" id="29729"/>
    <lineage>
        <taxon>Eukaryota</taxon>
        <taxon>Viridiplantae</taxon>
        <taxon>Streptophyta</taxon>
        <taxon>Embryophyta</taxon>
        <taxon>Tracheophyta</taxon>
        <taxon>Spermatophyta</taxon>
        <taxon>Magnoliopsida</taxon>
        <taxon>eudicotyledons</taxon>
        <taxon>Gunneridae</taxon>
        <taxon>Pentapetalae</taxon>
        <taxon>rosids</taxon>
        <taxon>malvids</taxon>
        <taxon>Malvales</taxon>
        <taxon>Malvaceae</taxon>
        <taxon>Malvoideae</taxon>
        <taxon>Gossypium</taxon>
    </lineage>
</organism>
<evidence type="ECO:0000313" key="1">
    <source>
        <dbReference type="EMBL" id="KAK5833210.1"/>
    </source>
</evidence>
<reference evidence="1 2" key="1">
    <citation type="submission" date="2023-03" db="EMBL/GenBank/DDBJ databases">
        <title>WGS of Gossypium arboreum.</title>
        <authorList>
            <person name="Yu D."/>
        </authorList>
    </citation>
    <scope>NUCLEOTIDE SEQUENCE [LARGE SCALE GENOMIC DNA]</scope>
    <source>
        <tissue evidence="1">Leaf</tissue>
    </source>
</reference>
<dbReference type="Proteomes" id="UP001358586">
    <property type="component" value="Chromosome 5"/>
</dbReference>
<accession>A0ABR0Q229</accession>
<keyword evidence="2" id="KW-1185">Reference proteome</keyword>
<name>A0ABR0Q229_GOSAR</name>
<gene>
    <name evidence="1" type="ORF">PVK06_017028</name>
</gene>
<sequence length="91" mass="10320">MKWLQDNFKNLHGSSSPLESEHTRAYILRLIGAVLMLDKSRTLIHLRSLLQLVQKVGNSIGDQPCCRCLSWDGSGYHFYVSKTTALIFSHS</sequence>
<dbReference type="EMBL" id="JARKNE010000005">
    <property type="protein sequence ID" value="KAK5833210.1"/>
    <property type="molecule type" value="Genomic_DNA"/>
</dbReference>
<comment type="caution">
    <text evidence="1">The sequence shown here is derived from an EMBL/GenBank/DDBJ whole genome shotgun (WGS) entry which is preliminary data.</text>
</comment>
<protein>
    <submittedName>
        <fullName evidence="1">Uncharacterized protein</fullName>
    </submittedName>
</protein>